<reference evidence="5 6" key="1">
    <citation type="submission" date="2013-12" db="EMBL/GenBank/DDBJ databases">
        <authorList>
            <consortium name="DOE Joint Genome Institute"/>
            <person name="Eisen J."/>
            <person name="Huntemann M."/>
            <person name="Han J."/>
            <person name="Chen A."/>
            <person name="Kyrpides N."/>
            <person name="Mavromatis K."/>
            <person name="Markowitz V."/>
            <person name="Palaniappan K."/>
            <person name="Ivanova N."/>
            <person name="Schaumberg A."/>
            <person name="Pati A."/>
            <person name="Liolios K."/>
            <person name="Nordberg H.P."/>
            <person name="Cantor M.N."/>
            <person name="Hua S.X."/>
            <person name="Woyke T."/>
        </authorList>
    </citation>
    <scope>NUCLEOTIDE SEQUENCE [LARGE SCALE GENOMIC DNA]</scope>
    <source>
        <strain evidence="6">DSM 19437</strain>
    </source>
</reference>
<keyword evidence="3" id="KW-0732">Signal</keyword>
<dbReference type="KEGG" id="nso:NIASO_16250"/>
<evidence type="ECO:0000256" key="1">
    <source>
        <dbReference type="ARBA" id="ARBA00008779"/>
    </source>
</evidence>
<dbReference type="Proteomes" id="UP000003586">
    <property type="component" value="Chromosome"/>
</dbReference>
<evidence type="ECO:0000256" key="3">
    <source>
        <dbReference type="SAM" id="SignalP"/>
    </source>
</evidence>
<dbReference type="PANTHER" id="PTHR43751:SF6">
    <property type="entry name" value="N-ACETYLGALACTOSAMINE-6-O-SULFATASE"/>
    <property type="match status" value="1"/>
</dbReference>
<name>W0F3B9_9BACT</name>
<dbReference type="GO" id="GO:0016787">
    <property type="term" value="F:hydrolase activity"/>
    <property type="evidence" value="ECO:0007669"/>
    <property type="project" value="UniProtKB-KW"/>
</dbReference>
<feature type="domain" description="Sulfatase N-terminal" evidence="4">
    <location>
        <begin position="29"/>
        <end position="400"/>
    </location>
</feature>
<evidence type="ECO:0000313" key="5">
    <source>
        <dbReference type="EMBL" id="AHF16283.1"/>
    </source>
</evidence>
<dbReference type="HOGENOM" id="CLU_006332_10_3_10"/>
<dbReference type="PANTHER" id="PTHR43751">
    <property type="entry name" value="SULFATASE"/>
    <property type="match status" value="1"/>
</dbReference>
<protein>
    <submittedName>
        <fullName evidence="5">Arylsulfatase</fullName>
    </submittedName>
</protein>
<dbReference type="STRING" id="929713.NIASO_16250"/>
<keyword evidence="2" id="KW-0378">Hydrolase</keyword>
<dbReference type="PROSITE" id="PS00523">
    <property type="entry name" value="SULFATASE_1"/>
    <property type="match status" value="1"/>
</dbReference>
<proteinExistence type="inferred from homology"/>
<dbReference type="AlphaFoldDB" id="W0F3B9"/>
<dbReference type="InterPro" id="IPR024607">
    <property type="entry name" value="Sulfatase_CS"/>
</dbReference>
<dbReference type="Gene3D" id="3.40.720.10">
    <property type="entry name" value="Alkaline Phosphatase, subunit A"/>
    <property type="match status" value="1"/>
</dbReference>
<dbReference type="InterPro" id="IPR052701">
    <property type="entry name" value="GAG_Ulvan_Degrading_Sulfatases"/>
</dbReference>
<feature type="chain" id="PRO_5004788473" evidence="3">
    <location>
        <begin position="20"/>
        <end position="508"/>
    </location>
</feature>
<dbReference type="CDD" id="cd16143">
    <property type="entry name" value="ARS_like"/>
    <property type="match status" value="1"/>
</dbReference>
<dbReference type="InterPro" id="IPR000917">
    <property type="entry name" value="Sulfatase_N"/>
</dbReference>
<evidence type="ECO:0000256" key="2">
    <source>
        <dbReference type="ARBA" id="ARBA00022801"/>
    </source>
</evidence>
<sequence length="508" mass="55727">MKKNLIIIILVLGCFLTGAAQNKRTAQRPNVIIINADDLGYGDLSCYGATKIQTPNVDRLAADGIRFTNAHSTSATCTPSRYALLTGRYPWRREGTHILPGDAALIIPTDRTTLPLLFEKAGYQTGLVGKWHLGLGNTVEKNWNAPIKPGPNEVGFGYSFIFPATADRVPTIFVENGKVVAADAADPIMVDYKKKIGNDPTGREHPELLKMQSSPGQGHDNTIVNGIGRIGWMSGGYKARWTDEEMPLTFLEKAKQFINENKARPFFLYYTLTEPHVPRMPSTMFKGKSGLGYRGDAILQLDWAVGQIMKELELQGIAQNTIVIFTSDNGPVLDDGYQDEAVTKLNGHTPWGIYRGGKYSSFEAGTRLPFIIKWPGKAQRMISGALVSQIDFLASFGALLNQSIPKSDAQDSEDLLNAFLGKTKTGRKVLVEQGVNSLALVQGNWKYIEPNAGAPLSRLVNIETGNSPDPQLYDLAADPSERNNLAAKHPEKVKAMVAALEEIRNKKK</sequence>
<dbReference type="RefSeq" id="WP_008587206.1">
    <property type="nucleotide sequence ID" value="NZ_CP007035.1"/>
</dbReference>
<feature type="signal peptide" evidence="3">
    <location>
        <begin position="1"/>
        <end position="19"/>
    </location>
</feature>
<evidence type="ECO:0000313" key="6">
    <source>
        <dbReference type="Proteomes" id="UP000003586"/>
    </source>
</evidence>
<comment type="similarity">
    <text evidence="1">Belongs to the sulfatase family.</text>
</comment>
<dbReference type="Gene3D" id="3.30.1120.10">
    <property type="match status" value="1"/>
</dbReference>
<dbReference type="Pfam" id="PF00884">
    <property type="entry name" value="Sulfatase"/>
    <property type="match status" value="1"/>
</dbReference>
<dbReference type="eggNOG" id="COG3119">
    <property type="taxonomic scope" value="Bacteria"/>
</dbReference>
<gene>
    <name evidence="5" type="ORF">NIASO_16250</name>
</gene>
<evidence type="ECO:0000259" key="4">
    <source>
        <dbReference type="Pfam" id="PF00884"/>
    </source>
</evidence>
<dbReference type="InterPro" id="IPR017850">
    <property type="entry name" value="Alkaline_phosphatase_core_sf"/>
</dbReference>
<dbReference type="EMBL" id="CP007035">
    <property type="protein sequence ID" value="AHF16283.1"/>
    <property type="molecule type" value="Genomic_DNA"/>
</dbReference>
<organism evidence="5 6">
    <name type="scientific">Niabella soli DSM 19437</name>
    <dbReference type="NCBI Taxonomy" id="929713"/>
    <lineage>
        <taxon>Bacteria</taxon>
        <taxon>Pseudomonadati</taxon>
        <taxon>Bacteroidota</taxon>
        <taxon>Chitinophagia</taxon>
        <taxon>Chitinophagales</taxon>
        <taxon>Chitinophagaceae</taxon>
        <taxon>Niabella</taxon>
    </lineage>
</organism>
<dbReference type="SUPFAM" id="SSF53649">
    <property type="entry name" value="Alkaline phosphatase-like"/>
    <property type="match status" value="1"/>
</dbReference>
<keyword evidence="6" id="KW-1185">Reference proteome</keyword>
<dbReference type="OrthoDB" id="9764377at2"/>
<dbReference type="PROSITE" id="PS00149">
    <property type="entry name" value="SULFATASE_2"/>
    <property type="match status" value="1"/>
</dbReference>
<accession>W0F3B9</accession>